<comment type="caution">
    <text evidence="9">The sequence shown here is derived from an EMBL/GenBank/DDBJ whole genome shotgun (WGS) entry which is preliminary data.</text>
</comment>
<evidence type="ECO:0000313" key="10">
    <source>
        <dbReference type="Proteomes" id="UP000072605"/>
    </source>
</evidence>
<dbReference type="InterPro" id="IPR051472">
    <property type="entry name" value="T3SS_Stator/FliH"/>
</dbReference>
<dbReference type="PANTHER" id="PTHR34982:SF1">
    <property type="entry name" value="FLAGELLAR ASSEMBLY PROTEIN FLIH"/>
    <property type="match status" value="1"/>
</dbReference>
<comment type="function">
    <text evidence="1">Needed for flagellar regrowth and assembly.</text>
</comment>
<comment type="similarity">
    <text evidence="2">Belongs to the FliH family.</text>
</comment>
<dbReference type="GO" id="GO:0005829">
    <property type="term" value="C:cytosol"/>
    <property type="evidence" value="ECO:0007669"/>
    <property type="project" value="TreeGrafter"/>
</dbReference>
<name>A0AAW3MD08_9BACL</name>
<gene>
    <name evidence="9" type="ORF">RSA11_09605</name>
</gene>
<dbReference type="InterPro" id="IPR018035">
    <property type="entry name" value="Flagellar_FliH/T3SS_HrpE"/>
</dbReference>
<evidence type="ECO:0000256" key="3">
    <source>
        <dbReference type="ARBA" id="ARBA00022448"/>
    </source>
</evidence>
<dbReference type="EMBL" id="LDQV01000023">
    <property type="protein sequence ID" value="KTR26485.1"/>
    <property type="molecule type" value="Genomic_DNA"/>
</dbReference>
<sequence length="244" mass="28178">MISLSNVIKRQSVLSKSQRLIHQPVASSENVDHDSNLVTISYEEEWLERQNQLTLLEKRLMEEHESRLAQLEEEKLRTLEAATLQGYEAGFVEGQSSGFATYDKAMSDLNALSEKLEQRFQEKLMMMEHDLCVAALQTTHLFLENLLDSDEETLYKMIHKLLIQFRDREKLFVYASPQDFERLVMMEDKIQSILGATVSVQLRLDPELSPRDFRIDSENGAITGGLHSSFKHLEKKIFEVLTDV</sequence>
<evidence type="ECO:0000256" key="5">
    <source>
        <dbReference type="ARBA" id="ARBA00022927"/>
    </source>
</evidence>
<feature type="coiled-coil region" evidence="7">
    <location>
        <begin position="54"/>
        <end position="81"/>
    </location>
</feature>
<evidence type="ECO:0000256" key="6">
    <source>
        <dbReference type="ARBA" id="ARBA00023225"/>
    </source>
</evidence>
<keyword evidence="5" id="KW-0653">Protein transport</keyword>
<protein>
    <recommendedName>
        <fullName evidence="8">Flagellar assembly protein FliH/Type III secretion system HrpE domain-containing protein</fullName>
    </recommendedName>
</protein>
<dbReference type="Proteomes" id="UP000072605">
    <property type="component" value="Unassembled WGS sequence"/>
</dbReference>
<feature type="domain" description="Flagellar assembly protein FliH/Type III secretion system HrpE" evidence="8">
    <location>
        <begin position="104"/>
        <end position="232"/>
    </location>
</feature>
<proteinExistence type="inferred from homology"/>
<evidence type="ECO:0000256" key="1">
    <source>
        <dbReference type="ARBA" id="ARBA00003041"/>
    </source>
</evidence>
<reference evidence="9 10" key="1">
    <citation type="journal article" date="2016" name="Front. Microbiol.">
        <title>Genomic Resource of Rice Seed Associated Bacteria.</title>
        <authorList>
            <person name="Midha S."/>
            <person name="Bansal K."/>
            <person name="Sharma S."/>
            <person name="Kumar N."/>
            <person name="Patil P.P."/>
            <person name="Chaudhry V."/>
            <person name="Patil P.B."/>
        </authorList>
    </citation>
    <scope>NUCLEOTIDE SEQUENCE [LARGE SCALE GENOMIC DNA]</scope>
    <source>
        <strain evidence="9 10">RSA11</strain>
    </source>
</reference>
<keyword evidence="7" id="KW-0175">Coiled coil</keyword>
<dbReference type="GO" id="GO:0015031">
    <property type="term" value="P:protein transport"/>
    <property type="evidence" value="ECO:0007669"/>
    <property type="project" value="UniProtKB-KW"/>
</dbReference>
<evidence type="ECO:0000256" key="7">
    <source>
        <dbReference type="SAM" id="Coils"/>
    </source>
</evidence>
<evidence type="ECO:0000256" key="4">
    <source>
        <dbReference type="ARBA" id="ARBA00022795"/>
    </source>
</evidence>
<keyword evidence="4" id="KW-1005">Bacterial flagellum biogenesis</keyword>
<dbReference type="AlphaFoldDB" id="A0AAW3MD08"/>
<evidence type="ECO:0000259" key="8">
    <source>
        <dbReference type="Pfam" id="PF02108"/>
    </source>
</evidence>
<organism evidence="9 10">
    <name type="scientific">Exiguobacterium indicum</name>
    <dbReference type="NCBI Taxonomy" id="296995"/>
    <lineage>
        <taxon>Bacteria</taxon>
        <taxon>Bacillati</taxon>
        <taxon>Bacillota</taxon>
        <taxon>Bacilli</taxon>
        <taxon>Bacillales</taxon>
        <taxon>Bacillales Family XII. Incertae Sedis</taxon>
        <taxon>Exiguobacterium</taxon>
    </lineage>
</organism>
<dbReference type="PANTHER" id="PTHR34982">
    <property type="entry name" value="YOP PROTEINS TRANSLOCATION PROTEIN L"/>
    <property type="match status" value="1"/>
</dbReference>
<evidence type="ECO:0000313" key="9">
    <source>
        <dbReference type="EMBL" id="KTR26485.1"/>
    </source>
</evidence>
<keyword evidence="6" id="KW-1006">Bacterial flagellum protein export</keyword>
<keyword evidence="3" id="KW-0813">Transport</keyword>
<dbReference type="Pfam" id="PF02108">
    <property type="entry name" value="FliH"/>
    <property type="match status" value="1"/>
</dbReference>
<accession>A0AAW3MD08</accession>
<evidence type="ECO:0000256" key="2">
    <source>
        <dbReference type="ARBA" id="ARBA00006602"/>
    </source>
</evidence>
<dbReference type="GO" id="GO:0044781">
    <property type="term" value="P:bacterial-type flagellum organization"/>
    <property type="evidence" value="ECO:0007669"/>
    <property type="project" value="UniProtKB-KW"/>
</dbReference>